<reference evidence="5 6" key="1">
    <citation type="submission" date="2017-10" db="EMBL/GenBank/DDBJ databases">
        <title>Development of genomic resources for the powdery mildew, Erysiphe pulchra.</title>
        <authorList>
            <person name="Wadl P.A."/>
            <person name="Mack B.M."/>
            <person name="Moore G."/>
            <person name="Beltz S.B."/>
        </authorList>
    </citation>
    <scope>NUCLEOTIDE SEQUENCE [LARGE SCALE GENOMIC DNA]</scope>
    <source>
        <strain evidence="5">Cflorida</strain>
    </source>
</reference>
<evidence type="ECO:0000256" key="4">
    <source>
        <dbReference type="SAM" id="MobiDB-lite"/>
    </source>
</evidence>
<evidence type="ECO:0000256" key="2">
    <source>
        <dbReference type="ARBA" id="ARBA00022980"/>
    </source>
</evidence>
<evidence type="ECO:0008006" key="7">
    <source>
        <dbReference type="Google" id="ProtNLM"/>
    </source>
</evidence>
<keyword evidence="3" id="KW-0687">Ribonucleoprotein</keyword>
<comment type="caution">
    <text evidence="5">The sequence shown here is derived from an EMBL/GenBank/DDBJ whole genome shotgun (WGS) entry which is preliminary data.</text>
</comment>
<dbReference type="STRING" id="225359.A0A2S4PYF9"/>
<evidence type="ECO:0000256" key="3">
    <source>
        <dbReference type="ARBA" id="ARBA00023274"/>
    </source>
</evidence>
<keyword evidence="2" id="KW-0689">Ribosomal protein</keyword>
<dbReference type="PANTHER" id="PTHR23321">
    <property type="entry name" value="RIBOSOMAL PROTEIN S15, BACTERIAL AND ORGANELLAR"/>
    <property type="match status" value="1"/>
</dbReference>
<organism evidence="5 6">
    <name type="scientific">Erysiphe pulchra</name>
    <dbReference type="NCBI Taxonomy" id="225359"/>
    <lineage>
        <taxon>Eukaryota</taxon>
        <taxon>Fungi</taxon>
        <taxon>Dikarya</taxon>
        <taxon>Ascomycota</taxon>
        <taxon>Pezizomycotina</taxon>
        <taxon>Leotiomycetes</taxon>
        <taxon>Erysiphales</taxon>
        <taxon>Erysiphaceae</taxon>
        <taxon>Erysiphe</taxon>
    </lineage>
</organism>
<dbReference type="Gene3D" id="1.10.287.10">
    <property type="entry name" value="S15/NS1, RNA-binding"/>
    <property type="match status" value="1"/>
</dbReference>
<dbReference type="SMART" id="SM01387">
    <property type="entry name" value="Ribosomal_S15"/>
    <property type="match status" value="1"/>
</dbReference>
<protein>
    <recommendedName>
        <fullName evidence="7">Ribosomal protein S15</fullName>
    </recommendedName>
</protein>
<dbReference type="EMBL" id="PEDP01000203">
    <property type="protein sequence ID" value="POS87036.1"/>
    <property type="molecule type" value="Genomic_DNA"/>
</dbReference>
<dbReference type="AlphaFoldDB" id="A0A2S4PYF9"/>
<dbReference type="CDD" id="cd00353">
    <property type="entry name" value="Ribosomal_S15p_S13e"/>
    <property type="match status" value="1"/>
</dbReference>
<dbReference type="Pfam" id="PF00312">
    <property type="entry name" value="Ribosomal_S15"/>
    <property type="match status" value="1"/>
</dbReference>
<dbReference type="OrthoDB" id="441444at2759"/>
<dbReference type="GO" id="GO:0006412">
    <property type="term" value="P:translation"/>
    <property type="evidence" value="ECO:0007669"/>
    <property type="project" value="InterPro"/>
</dbReference>
<dbReference type="GO" id="GO:0005840">
    <property type="term" value="C:ribosome"/>
    <property type="evidence" value="ECO:0007669"/>
    <property type="project" value="UniProtKB-KW"/>
</dbReference>
<feature type="region of interest" description="Disordered" evidence="4">
    <location>
        <begin position="196"/>
        <end position="230"/>
    </location>
</feature>
<proteinExistence type="inferred from homology"/>
<dbReference type="InterPro" id="IPR000589">
    <property type="entry name" value="Ribosomal_uS15"/>
</dbReference>
<dbReference type="SUPFAM" id="SSF47060">
    <property type="entry name" value="S15/NS1 RNA-binding domain"/>
    <property type="match status" value="1"/>
</dbReference>
<dbReference type="InterPro" id="IPR009068">
    <property type="entry name" value="uS15_NS1_RNA-bd_sf"/>
</dbReference>
<feature type="compositionally biased region" description="Basic and acidic residues" evidence="4">
    <location>
        <begin position="213"/>
        <end position="222"/>
    </location>
</feature>
<name>A0A2S4PYF9_9PEZI</name>
<evidence type="ECO:0000313" key="6">
    <source>
        <dbReference type="Proteomes" id="UP000237438"/>
    </source>
</evidence>
<evidence type="ECO:0000256" key="1">
    <source>
        <dbReference type="ARBA" id="ARBA00008434"/>
    </source>
</evidence>
<evidence type="ECO:0000313" key="5">
    <source>
        <dbReference type="EMBL" id="POS87036.1"/>
    </source>
</evidence>
<dbReference type="GO" id="GO:1990904">
    <property type="term" value="C:ribonucleoprotein complex"/>
    <property type="evidence" value="ECO:0007669"/>
    <property type="project" value="UniProtKB-KW"/>
</dbReference>
<dbReference type="GO" id="GO:0005737">
    <property type="term" value="C:cytoplasm"/>
    <property type="evidence" value="ECO:0007669"/>
    <property type="project" value="UniProtKB-ARBA"/>
</dbReference>
<dbReference type="InterPro" id="IPR005290">
    <property type="entry name" value="Ribosomal_uS15_bac-type"/>
</dbReference>
<keyword evidence="6" id="KW-1185">Reference proteome</keyword>
<gene>
    <name evidence="5" type="ORF">EPUL_000637</name>
</gene>
<accession>A0A2S4PYF9</accession>
<dbReference type="PANTHER" id="PTHR23321:SF26">
    <property type="entry name" value="SMALL RIBOSOMAL SUBUNIT PROTEIN US15M"/>
    <property type="match status" value="1"/>
</dbReference>
<comment type="similarity">
    <text evidence="1">Belongs to the universal ribosomal protein uS15 family.</text>
</comment>
<sequence length="308" mass="35104">MRPRLLASSHQLFSSFAFRLVQKTFNVPLWESAPIGTLAADKKHHDPYKLAQIKLRRDANISRQKELKEERNLAMGDPVRGRITPYVQSFDNVAALAEAESEDGDKDEGKFLNFYVTKNEFEAAVKNSYFLSSPIVPENRQGVDPVIEQQKLELHESQHLNAVEALKRIVSLSNASSKEKTRVNIGRCIEKFGRHNTDQFLNPRPPVNPSLLEGKKMPEKTPRAGPDTGSSEVQIAILTAKIWTLANNLELPGGKKDKMNKRNLRLLVHRRQKLLRYLRRKERGGERWQHLVNTLGLTEGTWKSEISL</sequence>
<dbReference type="GO" id="GO:0003735">
    <property type="term" value="F:structural constituent of ribosome"/>
    <property type="evidence" value="ECO:0007669"/>
    <property type="project" value="InterPro"/>
</dbReference>
<dbReference type="Proteomes" id="UP000237438">
    <property type="component" value="Unassembled WGS sequence"/>
</dbReference>